<dbReference type="eggNOG" id="arCOG08842">
    <property type="taxonomic scope" value="Archaea"/>
</dbReference>
<gene>
    <name evidence="1" type="ordered locus">Pyrfu_0410</name>
</gene>
<dbReference type="KEGG" id="pfm:Pyrfu_0410"/>
<reference evidence="1 2" key="1">
    <citation type="journal article" date="2011" name="Stand. Genomic Sci.">
        <title>Complete genome sequence of the hyperthermophilic chemolithoautotroph Pyrolobus fumarii type strain (1A).</title>
        <authorList>
            <person name="Anderson I."/>
            <person name="Goker M."/>
            <person name="Nolan M."/>
            <person name="Lucas S."/>
            <person name="Hammon N."/>
            <person name="Deshpande S."/>
            <person name="Cheng J.F."/>
            <person name="Tapia R."/>
            <person name="Han C."/>
            <person name="Goodwin L."/>
            <person name="Pitluck S."/>
            <person name="Huntemann M."/>
            <person name="Liolios K."/>
            <person name="Ivanova N."/>
            <person name="Pagani I."/>
            <person name="Mavromatis K."/>
            <person name="Ovchinikova G."/>
            <person name="Pati A."/>
            <person name="Chen A."/>
            <person name="Palaniappan K."/>
            <person name="Land M."/>
            <person name="Hauser L."/>
            <person name="Brambilla E.M."/>
            <person name="Huber H."/>
            <person name="Yasawong M."/>
            <person name="Rohde M."/>
            <person name="Spring S."/>
            <person name="Abt B."/>
            <person name="Sikorski J."/>
            <person name="Wirth R."/>
            <person name="Detter J.C."/>
            <person name="Woyke T."/>
            <person name="Bristow J."/>
            <person name="Eisen J.A."/>
            <person name="Markowitz V."/>
            <person name="Hugenholtz P."/>
            <person name="Kyrpides N.C."/>
            <person name="Klenk H.P."/>
            <person name="Lapidus A."/>
        </authorList>
    </citation>
    <scope>NUCLEOTIDE SEQUENCE [LARGE SCALE GENOMIC DNA]</scope>
    <source>
        <strain evidence="2">DSM 11204 / 1A</strain>
    </source>
</reference>
<dbReference type="Pfam" id="PF22511">
    <property type="entry name" value="PBP2"/>
    <property type="match status" value="1"/>
</dbReference>
<dbReference type="STRING" id="694429.Pyrfu_0410"/>
<dbReference type="EMBL" id="CP002838">
    <property type="protein sequence ID" value="AEM38281.1"/>
    <property type="molecule type" value="Genomic_DNA"/>
</dbReference>
<proteinExistence type="predicted"/>
<dbReference type="HOGENOM" id="CLU_2243957_0_0_2"/>
<dbReference type="AlphaFoldDB" id="G0EG33"/>
<evidence type="ECO:0000313" key="1">
    <source>
        <dbReference type="EMBL" id="AEM38281.1"/>
    </source>
</evidence>
<organism evidence="1 2">
    <name type="scientific">Pyrolobus fumarii (strain DSM 11204 / 1A)</name>
    <dbReference type="NCBI Taxonomy" id="694429"/>
    <lineage>
        <taxon>Archaea</taxon>
        <taxon>Thermoproteota</taxon>
        <taxon>Thermoprotei</taxon>
        <taxon>Desulfurococcales</taxon>
        <taxon>Pyrodictiaceae</taxon>
        <taxon>Pyrolobus</taxon>
    </lineage>
</organism>
<accession>G0EG33</accession>
<dbReference type="GeneID" id="11140057"/>
<sequence>MAVTGLSEEERKALRKLREMVEKLTKEEYITFRYLWEHISVGEIIAEQELRIQHGIMKPDLMFKRIREKGLMEKGEGCYNLASWLRPLRKKLGSSLERVLSLAA</sequence>
<protein>
    <submittedName>
        <fullName evidence="1">Uncharacterized protein</fullName>
    </submittedName>
</protein>
<dbReference type="RefSeq" id="WP_014025958.1">
    <property type="nucleotide sequence ID" value="NC_015931.1"/>
</dbReference>
<dbReference type="Proteomes" id="UP000001037">
    <property type="component" value="Chromosome"/>
</dbReference>
<keyword evidence="2" id="KW-1185">Reference proteome</keyword>
<evidence type="ECO:0000313" key="2">
    <source>
        <dbReference type="Proteomes" id="UP000001037"/>
    </source>
</evidence>
<dbReference type="InterPro" id="IPR054264">
    <property type="entry name" value="PBP2"/>
</dbReference>
<dbReference type="InParanoid" id="G0EG33"/>
<name>G0EG33_PYRF1</name>